<feature type="region of interest" description="Disordered" evidence="1">
    <location>
        <begin position="120"/>
        <end position="145"/>
    </location>
</feature>
<proteinExistence type="predicted"/>
<organism evidence="3 4">
    <name type="scientific">Thiocystis violascens (strain ATCC 17096 / DSM 198 / 6111)</name>
    <name type="common">Chromatium violascens</name>
    <dbReference type="NCBI Taxonomy" id="765911"/>
    <lineage>
        <taxon>Bacteria</taxon>
        <taxon>Pseudomonadati</taxon>
        <taxon>Pseudomonadota</taxon>
        <taxon>Gammaproteobacteria</taxon>
        <taxon>Chromatiales</taxon>
        <taxon>Chromatiaceae</taxon>
        <taxon>Thiocystis</taxon>
    </lineage>
</organism>
<dbReference type="HOGENOM" id="CLU_145298_0_0_6"/>
<name>I3Y6E0_THIV6</name>
<reference evidence="3 4" key="1">
    <citation type="submission" date="2012-06" db="EMBL/GenBank/DDBJ databases">
        <title>Complete sequence of Thiocystis violascens DSM 198.</title>
        <authorList>
            <consortium name="US DOE Joint Genome Institute"/>
            <person name="Lucas S."/>
            <person name="Han J."/>
            <person name="Lapidus A."/>
            <person name="Cheng J.-F."/>
            <person name="Goodwin L."/>
            <person name="Pitluck S."/>
            <person name="Peters L."/>
            <person name="Ovchinnikova G."/>
            <person name="Teshima H."/>
            <person name="Detter J.C."/>
            <person name="Han C."/>
            <person name="Tapia R."/>
            <person name="Land M."/>
            <person name="Hauser L."/>
            <person name="Kyrpides N."/>
            <person name="Ivanova N."/>
            <person name="Pagani I."/>
            <person name="Vogl K."/>
            <person name="Liu Z."/>
            <person name="Frigaard N.-U."/>
            <person name="Bryant D."/>
            <person name="Woyke T."/>
        </authorList>
    </citation>
    <scope>NUCLEOTIDE SEQUENCE [LARGE SCALE GENOMIC DNA]</scope>
    <source>
        <strain evidence="4">ATCC 17096 / DSM 198 / 6111</strain>
    </source>
</reference>
<evidence type="ECO:0000313" key="4">
    <source>
        <dbReference type="Proteomes" id="UP000006062"/>
    </source>
</evidence>
<dbReference type="KEGG" id="tvi:Thivi_0497"/>
<dbReference type="InterPro" id="IPR001268">
    <property type="entry name" value="NADH_UbQ_OxRdtase_30kDa_su"/>
</dbReference>
<dbReference type="AlphaFoldDB" id="I3Y6E0"/>
<dbReference type="OrthoDB" id="3178054at2"/>
<feature type="domain" description="NADH:ubiquinone oxidoreductase 30kDa subunit" evidence="2">
    <location>
        <begin position="13"/>
        <end position="94"/>
    </location>
</feature>
<dbReference type="Gene3D" id="3.30.460.80">
    <property type="entry name" value="NADH:ubiquinone oxidoreductase, 30kDa subunit"/>
    <property type="match status" value="1"/>
</dbReference>
<protein>
    <submittedName>
        <fullName evidence="3">NADH:ubiquinone oxidoreductase 27 kD subunit</fullName>
    </submittedName>
</protein>
<dbReference type="GO" id="GO:0008137">
    <property type="term" value="F:NADH dehydrogenase (ubiquinone) activity"/>
    <property type="evidence" value="ECO:0007669"/>
    <property type="project" value="InterPro"/>
</dbReference>
<dbReference type="RefSeq" id="WP_014777056.1">
    <property type="nucleotide sequence ID" value="NC_018012.1"/>
</dbReference>
<keyword evidence="3" id="KW-0830">Ubiquinone</keyword>
<gene>
    <name evidence="3" type="ordered locus">Thivi_0497</name>
</gene>
<dbReference type="STRING" id="765911.Thivi_0497"/>
<dbReference type="SUPFAM" id="SSF143243">
    <property type="entry name" value="Nqo5-like"/>
    <property type="match status" value="1"/>
</dbReference>
<evidence type="ECO:0000256" key="1">
    <source>
        <dbReference type="SAM" id="MobiDB-lite"/>
    </source>
</evidence>
<accession>I3Y6E0</accession>
<dbReference type="eggNOG" id="COG0852">
    <property type="taxonomic scope" value="Bacteria"/>
</dbReference>
<dbReference type="Proteomes" id="UP000006062">
    <property type="component" value="Chromosome"/>
</dbReference>
<dbReference type="Pfam" id="PF00329">
    <property type="entry name" value="Complex1_30kDa"/>
    <property type="match status" value="1"/>
</dbReference>
<sequence>MSQHESFEDIELDQWVTTAGRHRAEGFRLVQMTGTARADHFEVMISYDKDYRCVNYRVRVPRDLPELPSLSAVFPASFTYENELKDLFGFNIPGLALDYGGNFLRTKTKIPFSGDVTLKKEKPERASSRAEAGARVAPPTPVREG</sequence>
<evidence type="ECO:0000259" key="2">
    <source>
        <dbReference type="Pfam" id="PF00329"/>
    </source>
</evidence>
<keyword evidence="4" id="KW-1185">Reference proteome</keyword>
<dbReference type="InterPro" id="IPR037232">
    <property type="entry name" value="NADH_quin_OxRdtase_su_C/D-like"/>
</dbReference>
<dbReference type="EMBL" id="CP003154">
    <property type="protein sequence ID" value="AFL72558.1"/>
    <property type="molecule type" value="Genomic_DNA"/>
</dbReference>
<evidence type="ECO:0000313" key="3">
    <source>
        <dbReference type="EMBL" id="AFL72558.1"/>
    </source>
</evidence>